<keyword evidence="2" id="KW-1185">Reference proteome</keyword>
<name>A0A502C3H0_9SPHN</name>
<proteinExistence type="predicted"/>
<protein>
    <submittedName>
        <fullName evidence="1">Uncharacterized protein</fullName>
    </submittedName>
</protein>
<accession>A0A502C3H0</accession>
<dbReference type="EMBL" id="RCZK01000020">
    <property type="protein sequence ID" value="TPG06569.1"/>
    <property type="molecule type" value="Genomic_DNA"/>
</dbReference>
<gene>
    <name evidence="1" type="ORF">EAH84_14690</name>
</gene>
<dbReference type="AlphaFoldDB" id="A0A502C3H0"/>
<organism evidence="1 2">
    <name type="scientific">Sphingomonas oligophenolica</name>
    <dbReference type="NCBI Taxonomy" id="301154"/>
    <lineage>
        <taxon>Bacteria</taxon>
        <taxon>Pseudomonadati</taxon>
        <taxon>Pseudomonadota</taxon>
        <taxon>Alphaproteobacteria</taxon>
        <taxon>Sphingomonadales</taxon>
        <taxon>Sphingomonadaceae</taxon>
        <taxon>Sphingomonas</taxon>
    </lineage>
</organism>
<dbReference type="Proteomes" id="UP000318413">
    <property type="component" value="Unassembled WGS sequence"/>
</dbReference>
<comment type="caution">
    <text evidence="1">The sequence shown here is derived from an EMBL/GenBank/DDBJ whole genome shotgun (WGS) entry which is preliminary data.</text>
</comment>
<sequence>MQTYLVRLNEAQHHPREIVGIFAASSDEHLADMIDECCDVDSIEIADLGAGGLYWSGPVEVTLPLTYDSETGDGLRLPPDPSISEDWHQIFYDADTFWRALEPV</sequence>
<dbReference type="RefSeq" id="WP_140872746.1">
    <property type="nucleotide sequence ID" value="NZ_RCZK01000020.1"/>
</dbReference>
<evidence type="ECO:0000313" key="2">
    <source>
        <dbReference type="Proteomes" id="UP000318413"/>
    </source>
</evidence>
<evidence type="ECO:0000313" key="1">
    <source>
        <dbReference type="EMBL" id="TPG06569.1"/>
    </source>
</evidence>
<reference evidence="1 2" key="1">
    <citation type="journal article" date="2019" name="Environ. Microbiol.">
        <title>Species interactions and distinct microbial communities in high Arctic permafrost affected cryosols are associated with the CH4 and CO2 gas fluxes.</title>
        <authorList>
            <person name="Altshuler I."/>
            <person name="Hamel J."/>
            <person name="Turney S."/>
            <person name="Magnuson E."/>
            <person name="Levesque R."/>
            <person name="Greer C."/>
            <person name="Whyte L.G."/>
        </authorList>
    </citation>
    <scope>NUCLEOTIDE SEQUENCE [LARGE SCALE GENOMIC DNA]</scope>
    <source>
        <strain evidence="1 2">S5.1</strain>
    </source>
</reference>